<feature type="domain" description="Ion transport" evidence="7">
    <location>
        <begin position="173"/>
        <end position="337"/>
    </location>
</feature>
<dbReference type="InterPro" id="IPR005821">
    <property type="entry name" value="Ion_trans_dom"/>
</dbReference>
<proteinExistence type="predicted"/>
<evidence type="ECO:0000313" key="9">
    <source>
        <dbReference type="Proteomes" id="UP000186817"/>
    </source>
</evidence>
<keyword evidence="3 6" id="KW-1133">Transmembrane helix</keyword>
<dbReference type="EMBL" id="LSRX01000044">
    <property type="protein sequence ID" value="OLQ12349.1"/>
    <property type="molecule type" value="Genomic_DNA"/>
</dbReference>
<dbReference type="AlphaFoldDB" id="A0A1Q9EY57"/>
<evidence type="ECO:0000256" key="3">
    <source>
        <dbReference type="ARBA" id="ARBA00022989"/>
    </source>
</evidence>
<evidence type="ECO:0000256" key="6">
    <source>
        <dbReference type="SAM" id="Phobius"/>
    </source>
</evidence>
<dbReference type="PANTHER" id="PTHR47131">
    <property type="entry name" value="CATION CHANNEL SPERM-ASSOCIATED PROTEIN 3"/>
    <property type="match status" value="1"/>
</dbReference>
<dbReference type="GO" id="GO:0048240">
    <property type="term" value="P:sperm capacitation"/>
    <property type="evidence" value="ECO:0007669"/>
    <property type="project" value="TreeGrafter"/>
</dbReference>
<feature type="transmembrane region" description="Helical" evidence="6">
    <location>
        <begin position="214"/>
        <end position="236"/>
    </location>
</feature>
<dbReference type="Pfam" id="PF00520">
    <property type="entry name" value="Ion_trans"/>
    <property type="match status" value="1"/>
</dbReference>
<feature type="region of interest" description="Disordered" evidence="5">
    <location>
        <begin position="72"/>
        <end position="134"/>
    </location>
</feature>
<feature type="compositionally biased region" description="Polar residues" evidence="5">
    <location>
        <begin position="107"/>
        <end position="132"/>
    </location>
</feature>
<feature type="compositionally biased region" description="Low complexity" evidence="5">
    <location>
        <begin position="75"/>
        <end position="86"/>
    </location>
</feature>
<dbReference type="Gene3D" id="1.20.120.350">
    <property type="entry name" value="Voltage-gated potassium channels. Chain C"/>
    <property type="match status" value="1"/>
</dbReference>
<evidence type="ECO:0000256" key="2">
    <source>
        <dbReference type="ARBA" id="ARBA00022692"/>
    </source>
</evidence>
<keyword evidence="2 6" id="KW-0812">Transmembrane</keyword>
<dbReference type="OrthoDB" id="416585at2759"/>
<dbReference type="InterPro" id="IPR027359">
    <property type="entry name" value="Volt_channel_dom_sf"/>
</dbReference>
<dbReference type="SUPFAM" id="SSF81324">
    <property type="entry name" value="Voltage-gated potassium channels"/>
    <property type="match status" value="1"/>
</dbReference>
<accession>A0A1Q9EY57</accession>
<protein>
    <submittedName>
        <fullName evidence="8">Sodium channel protein type 11 subunit alpha</fullName>
    </submittedName>
</protein>
<sequence length="388" mass="42923">MEAQASLPELVRLVARQHADILRLAEAHRSELEGSLEAFSHRTSSDANGGGPGLTRMTALGEIKSVEQPMVSEGLDPTPALLPPDAFSDQVLSPCGDQDKEPPMYPSTVSTKRPSQCSSGDTERGSSQSLSHYTGPKKSFDKVIAVDFHLQEAINKTLTWKRVRHTLDFVAGALVIFSCLLLLLELEVEGEIIGANAGYLVDVDPVLLKGWLPIFETADVVFMVIFLLELLTRVLAEWPHWHKDYANLFDAVLVVIGFIDLLVMTPANSGTPNASALRIVRTLKCVRAVRLMRTFRFVKGLRLLVQACHCFLPSLCWSMILLAVFMSMGALVMGNLLLIFVENQEVRSIRGLEGAGGMETSTRTTIYQCCVYSCHFCYFFCFFSCFCC</sequence>
<keyword evidence="4 6" id="KW-0472">Membrane</keyword>
<keyword evidence="8" id="KW-0407">Ion channel</keyword>
<comment type="subcellular location">
    <subcellularLocation>
        <location evidence="1">Membrane</location>
        <topology evidence="1">Multi-pass membrane protein</topology>
    </subcellularLocation>
</comment>
<gene>
    <name evidence="8" type="primary">Scn11a</name>
    <name evidence="8" type="ORF">AK812_SmicGene3721</name>
</gene>
<keyword evidence="8" id="KW-0406">Ion transport</keyword>
<name>A0A1Q9EY57_SYMMI</name>
<dbReference type="GO" id="GO:0030317">
    <property type="term" value="P:flagellated sperm motility"/>
    <property type="evidence" value="ECO:0007669"/>
    <property type="project" value="TreeGrafter"/>
</dbReference>
<feature type="transmembrane region" description="Helical" evidence="6">
    <location>
        <begin position="319"/>
        <end position="341"/>
    </location>
</feature>
<dbReference type="Proteomes" id="UP000186817">
    <property type="component" value="Unassembled WGS sequence"/>
</dbReference>
<evidence type="ECO:0000256" key="5">
    <source>
        <dbReference type="SAM" id="MobiDB-lite"/>
    </source>
</evidence>
<evidence type="ECO:0000256" key="4">
    <source>
        <dbReference type="ARBA" id="ARBA00023136"/>
    </source>
</evidence>
<evidence type="ECO:0000256" key="1">
    <source>
        <dbReference type="ARBA" id="ARBA00004141"/>
    </source>
</evidence>
<evidence type="ECO:0000313" key="8">
    <source>
        <dbReference type="EMBL" id="OLQ12349.1"/>
    </source>
</evidence>
<comment type="caution">
    <text evidence="8">The sequence shown here is derived from an EMBL/GenBank/DDBJ whole genome shotgun (WGS) entry which is preliminary data.</text>
</comment>
<keyword evidence="9" id="KW-1185">Reference proteome</keyword>
<dbReference type="GO" id="GO:0001669">
    <property type="term" value="C:acrosomal vesicle"/>
    <property type="evidence" value="ECO:0007669"/>
    <property type="project" value="TreeGrafter"/>
</dbReference>
<reference evidence="8 9" key="1">
    <citation type="submission" date="2016-02" db="EMBL/GenBank/DDBJ databases">
        <title>Genome analysis of coral dinoflagellate symbionts highlights evolutionary adaptations to a symbiotic lifestyle.</title>
        <authorList>
            <person name="Aranda M."/>
            <person name="Li Y."/>
            <person name="Liew Y.J."/>
            <person name="Baumgarten S."/>
            <person name="Simakov O."/>
            <person name="Wilson M."/>
            <person name="Piel J."/>
            <person name="Ashoor H."/>
            <person name="Bougouffa S."/>
            <person name="Bajic V.B."/>
            <person name="Ryu T."/>
            <person name="Ravasi T."/>
            <person name="Bayer T."/>
            <person name="Micklem G."/>
            <person name="Kim H."/>
            <person name="Bhak J."/>
            <person name="Lajeunesse T.C."/>
            <person name="Voolstra C.R."/>
        </authorList>
    </citation>
    <scope>NUCLEOTIDE SEQUENCE [LARGE SCALE GENOMIC DNA]</scope>
    <source>
        <strain evidence="8 9">CCMP2467</strain>
    </source>
</reference>
<dbReference type="GO" id="GO:0006814">
    <property type="term" value="P:sodium ion transport"/>
    <property type="evidence" value="ECO:0007669"/>
    <property type="project" value="TreeGrafter"/>
</dbReference>
<dbReference type="GO" id="GO:0005245">
    <property type="term" value="F:voltage-gated calcium channel activity"/>
    <property type="evidence" value="ECO:0007669"/>
    <property type="project" value="TreeGrafter"/>
</dbReference>
<dbReference type="GO" id="GO:0036128">
    <property type="term" value="C:CatSper complex"/>
    <property type="evidence" value="ECO:0007669"/>
    <property type="project" value="TreeGrafter"/>
</dbReference>
<keyword evidence="8" id="KW-0813">Transport</keyword>
<organism evidence="8 9">
    <name type="scientific">Symbiodinium microadriaticum</name>
    <name type="common">Dinoflagellate</name>
    <name type="synonym">Zooxanthella microadriatica</name>
    <dbReference type="NCBI Taxonomy" id="2951"/>
    <lineage>
        <taxon>Eukaryota</taxon>
        <taxon>Sar</taxon>
        <taxon>Alveolata</taxon>
        <taxon>Dinophyceae</taxon>
        <taxon>Suessiales</taxon>
        <taxon>Symbiodiniaceae</taxon>
        <taxon>Symbiodinium</taxon>
    </lineage>
</organism>
<dbReference type="PANTHER" id="PTHR47131:SF1">
    <property type="entry name" value="CATION CHANNEL SPERM-ASSOCIATED PROTEIN 3"/>
    <property type="match status" value="1"/>
</dbReference>
<feature type="transmembrane region" description="Helical" evidence="6">
    <location>
        <begin position="248"/>
        <end position="267"/>
    </location>
</feature>
<evidence type="ECO:0000259" key="7">
    <source>
        <dbReference type="Pfam" id="PF00520"/>
    </source>
</evidence>
<feature type="transmembrane region" description="Helical" evidence="6">
    <location>
        <begin position="166"/>
        <end position="184"/>
    </location>
</feature>